<dbReference type="InParanoid" id="A0A1W0W245"/>
<sequence length="59" mass="6860">MTHDRSISPPANSQHLGLCIFLRKLKIWNIDMQLVRCSRGSFDQNLENPSILQTVFEEM</sequence>
<protein>
    <submittedName>
        <fullName evidence="1">Uncharacterized protein</fullName>
    </submittedName>
</protein>
<name>A0A1W0W245_SORBI</name>
<keyword evidence="2" id="KW-1185">Reference proteome</keyword>
<dbReference type="EMBL" id="CM000761">
    <property type="protein sequence ID" value="OQU88442.1"/>
    <property type="molecule type" value="Genomic_DNA"/>
</dbReference>
<reference evidence="1 2" key="1">
    <citation type="journal article" date="2009" name="Nature">
        <title>The Sorghum bicolor genome and the diversification of grasses.</title>
        <authorList>
            <person name="Paterson A.H."/>
            <person name="Bowers J.E."/>
            <person name="Bruggmann R."/>
            <person name="Dubchak I."/>
            <person name="Grimwood J."/>
            <person name="Gundlach H."/>
            <person name="Haberer G."/>
            <person name="Hellsten U."/>
            <person name="Mitros T."/>
            <person name="Poliakov A."/>
            <person name="Schmutz J."/>
            <person name="Spannagl M."/>
            <person name="Tang H."/>
            <person name="Wang X."/>
            <person name="Wicker T."/>
            <person name="Bharti A.K."/>
            <person name="Chapman J."/>
            <person name="Feltus F.A."/>
            <person name="Gowik U."/>
            <person name="Grigoriev I.V."/>
            <person name="Lyons E."/>
            <person name="Maher C.A."/>
            <person name="Martis M."/>
            <person name="Narechania A."/>
            <person name="Otillar R.P."/>
            <person name="Penning B.W."/>
            <person name="Salamov A.A."/>
            <person name="Wang Y."/>
            <person name="Zhang L."/>
            <person name="Carpita N.C."/>
            <person name="Freeling M."/>
            <person name="Gingle A.R."/>
            <person name="Hash C.T."/>
            <person name="Keller B."/>
            <person name="Klein P."/>
            <person name="Kresovich S."/>
            <person name="McCann M.C."/>
            <person name="Ming R."/>
            <person name="Peterson D.G."/>
            <person name="Mehboob-ur-Rahman"/>
            <person name="Ware D."/>
            <person name="Westhoff P."/>
            <person name="Mayer K.F."/>
            <person name="Messing J."/>
            <person name="Rokhsar D.S."/>
        </authorList>
    </citation>
    <scope>NUCLEOTIDE SEQUENCE [LARGE SCALE GENOMIC DNA]</scope>
    <source>
        <strain evidence="2">cv. BTx623</strain>
    </source>
</reference>
<proteinExistence type="predicted"/>
<accession>A0A1W0W245</accession>
<dbReference type="Proteomes" id="UP000000768">
    <property type="component" value="Chromosome 2"/>
</dbReference>
<evidence type="ECO:0000313" key="2">
    <source>
        <dbReference type="Proteomes" id="UP000000768"/>
    </source>
</evidence>
<gene>
    <name evidence="1" type="ORF">SORBI_3002G035733</name>
</gene>
<organism evidence="1 2">
    <name type="scientific">Sorghum bicolor</name>
    <name type="common">Sorghum</name>
    <name type="synonym">Sorghum vulgare</name>
    <dbReference type="NCBI Taxonomy" id="4558"/>
    <lineage>
        <taxon>Eukaryota</taxon>
        <taxon>Viridiplantae</taxon>
        <taxon>Streptophyta</taxon>
        <taxon>Embryophyta</taxon>
        <taxon>Tracheophyta</taxon>
        <taxon>Spermatophyta</taxon>
        <taxon>Magnoliopsida</taxon>
        <taxon>Liliopsida</taxon>
        <taxon>Poales</taxon>
        <taxon>Poaceae</taxon>
        <taxon>PACMAD clade</taxon>
        <taxon>Panicoideae</taxon>
        <taxon>Andropogonodae</taxon>
        <taxon>Andropogoneae</taxon>
        <taxon>Sorghinae</taxon>
        <taxon>Sorghum</taxon>
    </lineage>
</organism>
<reference evidence="2" key="2">
    <citation type="journal article" date="2018" name="Plant J.">
        <title>The Sorghum bicolor reference genome: improved assembly, gene annotations, a transcriptome atlas, and signatures of genome organization.</title>
        <authorList>
            <person name="McCormick R.F."/>
            <person name="Truong S.K."/>
            <person name="Sreedasyam A."/>
            <person name="Jenkins J."/>
            <person name="Shu S."/>
            <person name="Sims D."/>
            <person name="Kennedy M."/>
            <person name="Amirebrahimi M."/>
            <person name="Weers B.D."/>
            <person name="McKinley B."/>
            <person name="Mattison A."/>
            <person name="Morishige D.T."/>
            <person name="Grimwood J."/>
            <person name="Schmutz J."/>
            <person name="Mullet J.E."/>
        </authorList>
    </citation>
    <scope>NUCLEOTIDE SEQUENCE [LARGE SCALE GENOMIC DNA]</scope>
    <source>
        <strain evidence="2">cv. BTx623</strain>
    </source>
</reference>
<dbReference type="Gramene" id="OQU88442">
    <property type="protein sequence ID" value="OQU88442"/>
    <property type="gene ID" value="SORBI_3002G035733"/>
</dbReference>
<dbReference type="AlphaFoldDB" id="A0A1W0W245"/>
<evidence type="ECO:0000313" key="1">
    <source>
        <dbReference type="EMBL" id="OQU88442.1"/>
    </source>
</evidence>